<evidence type="ECO:0000313" key="12">
    <source>
        <dbReference type="Proteomes" id="UP000593564"/>
    </source>
</evidence>
<dbReference type="Proteomes" id="UP000593564">
    <property type="component" value="Unassembled WGS sequence"/>
</dbReference>
<proteinExistence type="inferred from homology"/>
<evidence type="ECO:0000256" key="4">
    <source>
        <dbReference type="ARBA" id="ARBA00022617"/>
    </source>
</evidence>
<evidence type="ECO:0000256" key="2">
    <source>
        <dbReference type="ARBA" id="ARBA00004370"/>
    </source>
</evidence>
<dbReference type="GO" id="GO:0004497">
    <property type="term" value="F:monooxygenase activity"/>
    <property type="evidence" value="ECO:0007669"/>
    <property type="project" value="UniProtKB-KW"/>
</dbReference>
<keyword evidence="4 10" id="KW-0349">Heme</keyword>
<evidence type="ECO:0000256" key="9">
    <source>
        <dbReference type="ARBA" id="ARBA00023136"/>
    </source>
</evidence>
<dbReference type="GO" id="GO:0016020">
    <property type="term" value="C:membrane"/>
    <property type="evidence" value="ECO:0007669"/>
    <property type="project" value="UniProtKB-SubCell"/>
</dbReference>
<evidence type="ECO:0000313" key="11">
    <source>
        <dbReference type="EMBL" id="KAF5957771.1"/>
    </source>
</evidence>
<comment type="caution">
    <text evidence="11">The sequence shown here is derived from an EMBL/GenBank/DDBJ whole genome shotgun (WGS) entry which is preliminary data.</text>
</comment>
<evidence type="ECO:0000256" key="1">
    <source>
        <dbReference type="ARBA" id="ARBA00001971"/>
    </source>
</evidence>
<dbReference type="Pfam" id="PF00067">
    <property type="entry name" value="p450"/>
    <property type="match status" value="1"/>
</dbReference>
<evidence type="ECO:0000256" key="10">
    <source>
        <dbReference type="RuleBase" id="RU000461"/>
    </source>
</evidence>
<name>A0A7J7HZS8_CAMSI</name>
<dbReference type="GO" id="GO:0020037">
    <property type="term" value="F:heme binding"/>
    <property type="evidence" value="ECO:0007669"/>
    <property type="project" value="InterPro"/>
</dbReference>
<dbReference type="PROSITE" id="PS00086">
    <property type="entry name" value="CYTOCHROME_P450"/>
    <property type="match status" value="1"/>
</dbReference>
<protein>
    <recommendedName>
        <fullName evidence="13">Reverse transcriptase Ty1/copia-type domain-containing protein</fullName>
    </recommendedName>
</protein>
<comment type="cofactor">
    <cofactor evidence="1">
        <name>heme</name>
        <dbReference type="ChEBI" id="CHEBI:30413"/>
    </cofactor>
</comment>
<sequence length="170" mass="19476">MDLKTAFLNGDLNEEIYMEQPEGGTHTPKLAGLSGNAFYAALCFTCENYLTPHESMEDTIIGSYRIPKKRRECDIWSDNVDEFISKRFIDSNMDIRKHNFELILFGSGRRACPDMNLGLLNVKLEVAQLVHSFNWDLPNGMSPRDMDMAEKFGLTAPRAQRLHAIRTFRL</sequence>
<dbReference type="Gene3D" id="1.10.630.10">
    <property type="entry name" value="Cytochrome P450"/>
    <property type="match status" value="1"/>
</dbReference>
<keyword evidence="7 10" id="KW-0408">Iron</keyword>
<keyword evidence="8 10" id="KW-0503">Monooxygenase</keyword>
<evidence type="ECO:0000256" key="5">
    <source>
        <dbReference type="ARBA" id="ARBA00022723"/>
    </source>
</evidence>
<evidence type="ECO:0000256" key="8">
    <source>
        <dbReference type="ARBA" id="ARBA00023033"/>
    </source>
</evidence>
<comment type="subcellular location">
    <subcellularLocation>
        <location evidence="2">Membrane</location>
    </subcellularLocation>
</comment>
<comment type="similarity">
    <text evidence="3 10">Belongs to the cytochrome P450 family.</text>
</comment>
<dbReference type="GO" id="GO:0016705">
    <property type="term" value="F:oxidoreductase activity, acting on paired donors, with incorporation or reduction of molecular oxygen"/>
    <property type="evidence" value="ECO:0007669"/>
    <property type="project" value="InterPro"/>
</dbReference>
<dbReference type="SUPFAM" id="SSF48264">
    <property type="entry name" value="Cytochrome P450"/>
    <property type="match status" value="1"/>
</dbReference>
<dbReference type="GO" id="GO:0005506">
    <property type="term" value="F:iron ion binding"/>
    <property type="evidence" value="ECO:0007669"/>
    <property type="project" value="InterPro"/>
</dbReference>
<evidence type="ECO:0000256" key="6">
    <source>
        <dbReference type="ARBA" id="ARBA00023002"/>
    </source>
</evidence>
<keyword evidence="9" id="KW-0472">Membrane</keyword>
<dbReference type="AlphaFoldDB" id="A0A7J7HZS8"/>
<evidence type="ECO:0000256" key="7">
    <source>
        <dbReference type="ARBA" id="ARBA00023004"/>
    </source>
</evidence>
<reference evidence="12" key="1">
    <citation type="journal article" date="2020" name="Nat. Commun.">
        <title>Genome assembly of wild tea tree DASZ reveals pedigree and selection history of tea varieties.</title>
        <authorList>
            <person name="Zhang W."/>
            <person name="Zhang Y."/>
            <person name="Qiu H."/>
            <person name="Guo Y."/>
            <person name="Wan H."/>
            <person name="Zhang X."/>
            <person name="Scossa F."/>
            <person name="Alseekh S."/>
            <person name="Zhang Q."/>
            <person name="Wang P."/>
            <person name="Xu L."/>
            <person name="Schmidt M.H."/>
            <person name="Jia X."/>
            <person name="Li D."/>
            <person name="Zhu A."/>
            <person name="Guo F."/>
            <person name="Chen W."/>
            <person name="Ni D."/>
            <person name="Usadel B."/>
            <person name="Fernie A.R."/>
            <person name="Wen W."/>
        </authorList>
    </citation>
    <scope>NUCLEOTIDE SEQUENCE [LARGE SCALE GENOMIC DNA]</scope>
    <source>
        <strain evidence="12">cv. G240</strain>
    </source>
</reference>
<keyword evidence="12" id="KW-1185">Reference proteome</keyword>
<dbReference type="EMBL" id="JACBKZ010000002">
    <property type="protein sequence ID" value="KAF5957771.1"/>
    <property type="molecule type" value="Genomic_DNA"/>
</dbReference>
<keyword evidence="6 10" id="KW-0560">Oxidoreductase</keyword>
<organism evidence="11 12">
    <name type="scientific">Camellia sinensis</name>
    <name type="common">Tea plant</name>
    <name type="synonym">Thea sinensis</name>
    <dbReference type="NCBI Taxonomy" id="4442"/>
    <lineage>
        <taxon>Eukaryota</taxon>
        <taxon>Viridiplantae</taxon>
        <taxon>Streptophyta</taxon>
        <taxon>Embryophyta</taxon>
        <taxon>Tracheophyta</taxon>
        <taxon>Spermatophyta</taxon>
        <taxon>Magnoliopsida</taxon>
        <taxon>eudicotyledons</taxon>
        <taxon>Gunneridae</taxon>
        <taxon>Pentapetalae</taxon>
        <taxon>asterids</taxon>
        <taxon>Ericales</taxon>
        <taxon>Theaceae</taxon>
        <taxon>Camellia</taxon>
    </lineage>
</organism>
<evidence type="ECO:0000256" key="3">
    <source>
        <dbReference type="ARBA" id="ARBA00010617"/>
    </source>
</evidence>
<dbReference type="PANTHER" id="PTHR47943">
    <property type="entry name" value="CYTOCHROME P450 93A3-LIKE"/>
    <property type="match status" value="1"/>
</dbReference>
<reference evidence="11 12" key="2">
    <citation type="submission" date="2020-07" db="EMBL/GenBank/DDBJ databases">
        <title>Genome assembly of wild tea tree DASZ reveals pedigree and selection history of tea varieties.</title>
        <authorList>
            <person name="Zhang W."/>
        </authorList>
    </citation>
    <scope>NUCLEOTIDE SEQUENCE [LARGE SCALE GENOMIC DNA]</scope>
    <source>
        <strain evidence="12">cv. G240</strain>
        <tissue evidence="11">Leaf</tissue>
    </source>
</reference>
<dbReference type="InterPro" id="IPR017972">
    <property type="entry name" value="Cyt_P450_CS"/>
</dbReference>
<dbReference type="InterPro" id="IPR001128">
    <property type="entry name" value="Cyt_P450"/>
</dbReference>
<evidence type="ECO:0008006" key="13">
    <source>
        <dbReference type="Google" id="ProtNLM"/>
    </source>
</evidence>
<keyword evidence="5 10" id="KW-0479">Metal-binding</keyword>
<accession>A0A7J7HZS8</accession>
<dbReference type="InterPro" id="IPR036396">
    <property type="entry name" value="Cyt_P450_sf"/>
</dbReference>
<gene>
    <name evidence="11" type="ORF">HYC85_004996</name>
</gene>
<dbReference type="PANTHER" id="PTHR47943:SF2">
    <property type="entry name" value="CYTOCHROME P450"/>
    <property type="match status" value="1"/>
</dbReference>